<evidence type="ECO:0000256" key="9">
    <source>
        <dbReference type="ARBA" id="ARBA00081861"/>
    </source>
</evidence>
<dbReference type="SMART" id="SM00164">
    <property type="entry name" value="TBC"/>
    <property type="match status" value="1"/>
</dbReference>
<name>A0A8D0A9P4_SANLU</name>
<sequence>YCKRNTTLGEKVEEEGEEEVRYKLILIGSLPVHHLTTMAMLPWVVAEISKSRLAEKNLGAGLRSGGQLDPSTCNQKVFLCASASLVRCVSVLGEGIVWDPLTHTVLFECRPHQVTKLIHNSQEPSSFGCLVRDAKNCACYVFQCQDSTKVPEIISTLRQAGKSSARNDDITTISNKTSTGAFSKKFEVLFCGRVSVAHKKAPPALIDECIEKFSRLHGSGTSNKEGNDPSFPCLQALDENGLSPEISHTNTTDSHTHSAGVQPTSLQENRTMLFTVGRSQIFLVSPDTKKVAIEKSFREISFCSQGIHHVDHFGFICRETVEGGSFHFVCYVFQCTDESLVDEIMLTLKQAFSVAALQQNAKTQSQQCDSCPIQQLHRLCERIEGLPPSKTKLELQRHLATLDNQEQASVFENTMVCEEAAPVPVEAQQSSSRQRLEQFKSRAKRSLTESLEGIWKVIMLFLFLYSIMLKYSLYICYRLDSSLVLSPSSSLPGDAQPQGFRRRANTFSHPSTPSSAECSPPKLVRHYSVSTDTPHQSNDVAALSTQSAAYGVGESPLRSHRHSWRQQIFLRVATPQKNTETNGKNARLPIKSNQCGDSSIRVVLEERTKRSKEELRELWRKAILQQILLQRMERENQKLQASENDLQNKRLKLDYEEITPCLKDVTLVWEKMLGTPARAKVKFDTETIHAAVEQGVPRQHRGEIWKFLSEQYLLRQTVPSRPPANHTPYKELLKQLTSQQHAILIDLGRTFPTHPYFQAQLGAGQLSLYNLLKAYSLLDPEVGYCQGLSFIAGVLLLHMGEEDAFNMLKFLMYDVGLRKQYRPDMIILQIQMYQLSRLLHDYHRDLYSHLEQQEIGPSLYATPWFLTAFASHFPLGFVARVFDMLFLQGSEVIFKVALSLLGSHKPLILQHENLESIVDFIKTTLPNLGLVQMEKTINQVCQMDMSKQLQAYEVEYHVLQDELLDMPPTLNQQQRAAQLERTNQSLRQQNLDLLEELQVSHARVCSLESRVDALAQSEAQLREHVSALEEEKKQLFSTVTRLQDLLTSLGIHTTPDGHTL</sequence>
<dbReference type="FunFam" id="1.10.10.2750:FF:000002">
    <property type="entry name" value="TBC1 domain family member 4"/>
    <property type="match status" value="1"/>
</dbReference>
<dbReference type="InterPro" id="IPR021785">
    <property type="entry name" value="DUF3350"/>
</dbReference>
<dbReference type="GO" id="GO:0005096">
    <property type="term" value="F:GTPase activator activity"/>
    <property type="evidence" value="ECO:0007669"/>
    <property type="project" value="UniProtKB-KW"/>
</dbReference>
<dbReference type="Pfam" id="PF11830">
    <property type="entry name" value="DUF3350"/>
    <property type="match status" value="1"/>
</dbReference>
<feature type="domain" description="PID" evidence="12">
    <location>
        <begin position="276"/>
        <end position="355"/>
    </location>
</feature>
<comment type="subcellular location">
    <subcellularLocation>
        <location evidence="1">Cytoplasm</location>
    </subcellularLocation>
</comment>
<dbReference type="FunFam" id="1.10.472.80:FF:000003">
    <property type="entry name" value="Putative TBC1 domain family member 1"/>
    <property type="match status" value="1"/>
</dbReference>
<feature type="domain" description="Rab-GAP TBC" evidence="13">
    <location>
        <begin position="695"/>
        <end position="889"/>
    </location>
</feature>
<organism evidence="14 15">
    <name type="scientific">Sander lucioperca</name>
    <name type="common">Pike-perch</name>
    <name type="synonym">Perca lucioperca</name>
    <dbReference type="NCBI Taxonomy" id="283035"/>
    <lineage>
        <taxon>Eukaryota</taxon>
        <taxon>Metazoa</taxon>
        <taxon>Chordata</taxon>
        <taxon>Craniata</taxon>
        <taxon>Vertebrata</taxon>
        <taxon>Euteleostomi</taxon>
        <taxon>Actinopterygii</taxon>
        <taxon>Neopterygii</taxon>
        <taxon>Teleostei</taxon>
        <taxon>Neoteleostei</taxon>
        <taxon>Acanthomorphata</taxon>
        <taxon>Eupercaria</taxon>
        <taxon>Perciformes</taxon>
        <taxon>Percoidei</taxon>
        <taxon>Percidae</taxon>
        <taxon>Luciopercinae</taxon>
        <taxon>Sander</taxon>
    </lineage>
</organism>
<dbReference type="PANTHER" id="PTHR47219:SF18">
    <property type="entry name" value="TBC1 DOMAIN FAMILY MEMBER 1 ISOFORM X1"/>
    <property type="match status" value="1"/>
</dbReference>
<dbReference type="PROSITE" id="PS01179">
    <property type="entry name" value="PID"/>
    <property type="match status" value="1"/>
</dbReference>
<dbReference type="FunFam" id="1.10.8.270:FF:000001">
    <property type="entry name" value="TBC1 domain family member 1"/>
    <property type="match status" value="1"/>
</dbReference>
<dbReference type="SUPFAM" id="SSF47923">
    <property type="entry name" value="Ypt/Rab-GAP domain of gyp1p"/>
    <property type="match status" value="2"/>
</dbReference>
<evidence type="ECO:0000256" key="6">
    <source>
        <dbReference type="ARBA" id="ARBA00022737"/>
    </source>
</evidence>
<keyword evidence="2" id="KW-0343">GTPase activation</keyword>
<dbReference type="PROSITE" id="PS50086">
    <property type="entry name" value="TBC_RABGAP"/>
    <property type="match status" value="1"/>
</dbReference>
<dbReference type="Ensembl" id="ENSSLUT00000054081.1">
    <property type="protein sequence ID" value="ENSSLUP00000052541.1"/>
    <property type="gene ID" value="ENSSLUG00000022324.1"/>
</dbReference>
<dbReference type="Gene3D" id="1.10.10.2750">
    <property type="match status" value="1"/>
</dbReference>
<dbReference type="SUPFAM" id="SSF50729">
    <property type="entry name" value="PH domain-like"/>
    <property type="match status" value="2"/>
</dbReference>
<dbReference type="InterPro" id="IPR035969">
    <property type="entry name" value="Rab-GAP_TBC_sf"/>
</dbReference>
<keyword evidence="6" id="KW-0677">Repeat</keyword>
<evidence type="ECO:0000256" key="8">
    <source>
        <dbReference type="ARBA" id="ARBA00072013"/>
    </source>
</evidence>
<evidence type="ECO:0000259" key="12">
    <source>
        <dbReference type="PROSITE" id="PS01179"/>
    </source>
</evidence>
<dbReference type="InterPro" id="IPR006020">
    <property type="entry name" value="PTB/PI_dom"/>
</dbReference>
<feature type="compositionally biased region" description="Polar residues" evidence="11">
    <location>
        <begin position="505"/>
        <end position="517"/>
    </location>
</feature>
<evidence type="ECO:0000313" key="14">
    <source>
        <dbReference type="Ensembl" id="ENSSLUP00000052541.1"/>
    </source>
</evidence>
<feature type="coiled-coil region" evidence="10">
    <location>
        <begin position="625"/>
        <end position="652"/>
    </location>
</feature>
<evidence type="ECO:0000259" key="13">
    <source>
        <dbReference type="PROSITE" id="PS50086"/>
    </source>
</evidence>
<keyword evidence="3" id="KW-0488">Methylation</keyword>
<keyword evidence="10" id="KW-0175">Coiled coil</keyword>
<dbReference type="InterPro" id="IPR000195">
    <property type="entry name" value="Rab-GAP-TBC_dom"/>
</dbReference>
<accession>A0A8D0A9P4</accession>
<dbReference type="SMART" id="SM00462">
    <property type="entry name" value="PTB"/>
    <property type="match status" value="2"/>
</dbReference>
<feature type="coiled-coil region" evidence="10">
    <location>
        <begin position="969"/>
        <end position="1045"/>
    </location>
</feature>
<dbReference type="AlphaFoldDB" id="A0A8D0A9P4"/>
<dbReference type="Pfam" id="PF00640">
    <property type="entry name" value="PID"/>
    <property type="match status" value="1"/>
</dbReference>
<reference evidence="14" key="2">
    <citation type="submission" date="2025-09" db="UniProtKB">
        <authorList>
            <consortium name="Ensembl"/>
        </authorList>
    </citation>
    <scope>IDENTIFICATION</scope>
</reference>
<evidence type="ECO:0000256" key="1">
    <source>
        <dbReference type="ARBA" id="ARBA00004496"/>
    </source>
</evidence>
<dbReference type="Gene3D" id="1.10.8.270">
    <property type="entry name" value="putative rabgap domain of human tbc1 domain family member 14 like domains"/>
    <property type="match status" value="1"/>
</dbReference>
<keyword evidence="15" id="KW-1185">Reference proteome</keyword>
<keyword evidence="7" id="KW-0007">Acetylation</keyword>
<feature type="region of interest" description="Disordered" evidence="11">
    <location>
        <begin position="488"/>
        <end position="521"/>
    </location>
</feature>
<evidence type="ECO:0000256" key="10">
    <source>
        <dbReference type="SAM" id="Coils"/>
    </source>
</evidence>
<dbReference type="CDD" id="cd01269">
    <property type="entry name" value="PTB_TBC1D1_like"/>
    <property type="match status" value="1"/>
</dbReference>
<keyword evidence="4" id="KW-0963">Cytoplasm</keyword>
<dbReference type="GO" id="GO:0005737">
    <property type="term" value="C:cytoplasm"/>
    <property type="evidence" value="ECO:0007669"/>
    <property type="project" value="UniProtKB-SubCell"/>
</dbReference>
<dbReference type="Proteomes" id="UP000694568">
    <property type="component" value="Unplaced"/>
</dbReference>
<dbReference type="Gene3D" id="2.30.29.30">
    <property type="entry name" value="Pleckstrin-homology domain (PH domain)/Phosphotyrosine-binding domain (PTB)"/>
    <property type="match status" value="2"/>
</dbReference>
<evidence type="ECO:0000256" key="5">
    <source>
        <dbReference type="ARBA" id="ARBA00022553"/>
    </source>
</evidence>
<evidence type="ECO:0000256" key="4">
    <source>
        <dbReference type="ARBA" id="ARBA00022490"/>
    </source>
</evidence>
<evidence type="ECO:0000313" key="15">
    <source>
        <dbReference type="Proteomes" id="UP000694568"/>
    </source>
</evidence>
<proteinExistence type="predicted"/>
<evidence type="ECO:0000256" key="11">
    <source>
        <dbReference type="SAM" id="MobiDB-lite"/>
    </source>
</evidence>
<dbReference type="Pfam" id="PF00566">
    <property type="entry name" value="RabGAP-TBC"/>
    <property type="match status" value="1"/>
</dbReference>
<dbReference type="InterPro" id="IPR011993">
    <property type="entry name" value="PH-like_dom_sf"/>
</dbReference>
<protein>
    <recommendedName>
        <fullName evidence="8">TBC1 domain family member 4</fullName>
    </recommendedName>
    <alternativeName>
        <fullName evidence="9">Akt substrate of 160 kDa</fullName>
    </alternativeName>
</protein>
<dbReference type="Gene3D" id="1.10.472.80">
    <property type="entry name" value="Ypt/Rab-GAP domain of gyp1p, domain 3"/>
    <property type="match status" value="1"/>
</dbReference>
<dbReference type="GO" id="GO:0032869">
    <property type="term" value="P:cellular response to insulin stimulus"/>
    <property type="evidence" value="ECO:0007669"/>
    <property type="project" value="UniProtKB-ARBA"/>
</dbReference>
<keyword evidence="5" id="KW-0597">Phosphoprotein</keyword>
<dbReference type="PANTHER" id="PTHR47219">
    <property type="entry name" value="RAB GTPASE-ACTIVATING PROTEIN 1-LIKE"/>
    <property type="match status" value="1"/>
</dbReference>
<reference evidence="14" key="1">
    <citation type="submission" date="2025-08" db="UniProtKB">
        <authorList>
            <consortium name="Ensembl"/>
        </authorList>
    </citation>
    <scope>IDENTIFICATION</scope>
</reference>
<gene>
    <name evidence="14" type="primary">tbc1d1</name>
</gene>
<dbReference type="InterPro" id="IPR050302">
    <property type="entry name" value="Rab_GAP_TBC_domain"/>
</dbReference>
<evidence type="ECO:0000256" key="2">
    <source>
        <dbReference type="ARBA" id="ARBA00022468"/>
    </source>
</evidence>
<evidence type="ECO:0000256" key="3">
    <source>
        <dbReference type="ARBA" id="ARBA00022481"/>
    </source>
</evidence>
<evidence type="ECO:0000256" key="7">
    <source>
        <dbReference type="ARBA" id="ARBA00022990"/>
    </source>
</evidence>
<dbReference type="GeneTree" id="ENSGT00940000157949"/>